<dbReference type="Pfam" id="PF00903">
    <property type="entry name" value="Glyoxalase"/>
    <property type="match status" value="1"/>
</dbReference>
<accession>A0ABV8V9H2</accession>
<keyword evidence="3" id="KW-1185">Reference proteome</keyword>
<comment type="caution">
    <text evidence="2">The sequence shown here is derived from an EMBL/GenBank/DDBJ whole genome shotgun (WGS) entry which is preliminary data.</text>
</comment>
<dbReference type="InterPro" id="IPR037523">
    <property type="entry name" value="VOC_core"/>
</dbReference>
<evidence type="ECO:0000259" key="1">
    <source>
        <dbReference type="PROSITE" id="PS51819"/>
    </source>
</evidence>
<dbReference type="EMBL" id="JBHSCX010000020">
    <property type="protein sequence ID" value="MFC4363699.1"/>
    <property type="molecule type" value="Genomic_DNA"/>
</dbReference>
<proteinExistence type="predicted"/>
<protein>
    <submittedName>
        <fullName evidence="2">VOC family protein</fullName>
    </submittedName>
</protein>
<dbReference type="SUPFAM" id="SSF54593">
    <property type="entry name" value="Glyoxalase/Bleomycin resistance protein/Dihydroxybiphenyl dioxygenase"/>
    <property type="match status" value="1"/>
</dbReference>
<dbReference type="PROSITE" id="PS51819">
    <property type="entry name" value="VOC"/>
    <property type="match status" value="1"/>
</dbReference>
<name>A0ABV8V9H2_9GAMM</name>
<dbReference type="RefSeq" id="WP_290261675.1">
    <property type="nucleotide sequence ID" value="NZ_JAUFQG010000004.1"/>
</dbReference>
<organism evidence="2 3">
    <name type="scientific">Simiduia curdlanivorans</name>
    <dbReference type="NCBI Taxonomy" id="1492769"/>
    <lineage>
        <taxon>Bacteria</taxon>
        <taxon>Pseudomonadati</taxon>
        <taxon>Pseudomonadota</taxon>
        <taxon>Gammaproteobacteria</taxon>
        <taxon>Cellvibrionales</taxon>
        <taxon>Cellvibrionaceae</taxon>
        <taxon>Simiduia</taxon>
    </lineage>
</organism>
<dbReference type="InterPro" id="IPR029068">
    <property type="entry name" value="Glyas_Bleomycin-R_OHBP_Dase"/>
</dbReference>
<dbReference type="Gene3D" id="3.10.180.10">
    <property type="entry name" value="2,3-Dihydroxybiphenyl 1,2-Dioxygenase, domain 1"/>
    <property type="match status" value="1"/>
</dbReference>
<feature type="domain" description="VOC" evidence="1">
    <location>
        <begin position="3"/>
        <end position="124"/>
    </location>
</feature>
<gene>
    <name evidence="2" type="ORF">ACFOX3_15395</name>
</gene>
<sequence>MLSFNHFNLRVPVHRLDAVLNFYGQVFDWREGFRPLSNSDGRWLYQGDLPLVHLSIVSEAEAEQLAARGSGYLDHLAFHTDTMAALKARLDKFSIEYSEVKLERTGLTQVFFFDPMGLRLEVNG</sequence>
<reference evidence="3" key="1">
    <citation type="journal article" date="2019" name="Int. J. Syst. Evol. Microbiol.">
        <title>The Global Catalogue of Microorganisms (GCM) 10K type strain sequencing project: providing services to taxonomists for standard genome sequencing and annotation.</title>
        <authorList>
            <consortium name="The Broad Institute Genomics Platform"/>
            <consortium name="The Broad Institute Genome Sequencing Center for Infectious Disease"/>
            <person name="Wu L."/>
            <person name="Ma J."/>
        </authorList>
    </citation>
    <scope>NUCLEOTIDE SEQUENCE [LARGE SCALE GENOMIC DNA]</scope>
    <source>
        <strain evidence="3">CECT 8570</strain>
    </source>
</reference>
<dbReference type="InterPro" id="IPR004360">
    <property type="entry name" value="Glyas_Fos-R_dOase_dom"/>
</dbReference>
<evidence type="ECO:0000313" key="2">
    <source>
        <dbReference type="EMBL" id="MFC4363699.1"/>
    </source>
</evidence>
<evidence type="ECO:0000313" key="3">
    <source>
        <dbReference type="Proteomes" id="UP001595840"/>
    </source>
</evidence>
<dbReference type="Proteomes" id="UP001595840">
    <property type="component" value="Unassembled WGS sequence"/>
</dbReference>